<sequence length="124" mass="13537">LHPLLVVPQDSAGKEPLMIVGHPRNLITAMEGTCIRVPFSFRCRGRIYRRVIPEPYDTPHLDGVVWVRFGSGVDGSVAYVLYETKQATGAGRYVSILYEWQPGGARPLKAGFGKPAVVAGRMAA</sequence>
<organism evidence="1">
    <name type="scientific">marine sediment metagenome</name>
    <dbReference type="NCBI Taxonomy" id="412755"/>
    <lineage>
        <taxon>unclassified sequences</taxon>
        <taxon>metagenomes</taxon>
        <taxon>ecological metagenomes</taxon>
    </lineage>
</organism>
<comment type="caution">
    <text evidence="1">The sequence shown here is derived from an EMBL/GenBank/DDBJ whole genome shotgun (WGS) entry which is preliminary data.</text>
</comment>
<feature type="non-terminal residue" evidence="1">
    <location>
        <position position="1"/>
    </location>
</feature>
<gene>
    <name evidence="1" type="ORF">LCGC14_2663380</name>
</gene>
<dbReference type="AlphaFoldDB" id="A0A0F9C1I0"/>
<evidence type="ECO:0000313" key="1">
    <source>
        <dbReference type="EMBL" id="KKK96374.1"/>
    </source>
</evidence>
<name>A0A0F9C1I0_9ZZZZ</name>
<accession>A0A0F9C1I0</accession>
<proteinExistence type="predicted"/>
<protein>
    <submittedName>
        <fullName evidence="1">Uncharacterized protein</fullName>
    </submittedName>
</protein>
<dbReference type="EMBL" id="LAZR01046514">
    <property type="protein sequence ID" value="KKK96374.1"/>
    <property type="molecule type" value="Genomic_DNA"/>
</dbReference>
<reference evidence="1" key="1">
    <citation type="journal article" date="2015" name="Nature">
        <title>Complex archaea that bridge the gap between prokaryotes and eukaryotes.</title>
        <authorList>
            <person name="Spang A."/>
            <person name="Saw J.H."/>
            <person name="Jorgensen S.L."/>
            <person name="Zaremba-Niedzwiedzka K."/>
            <person name="Martijn J."/>
            <person name="Lind A.E."/>
            <person name="van Eijk R."/>
            <person name="Schleper C."/>
            <person name="Guy L."/>
            <person name="Ettema T.J."/>
        </authorList>
    </citation>
    <scope>NUCLEOTIDE SEQUENCE</scope>
</reference>